<comment type="caution">
    <text evidence="3">The sequence shown here is derived from an EMBL/GenBank/DDBJ whole genome shotgun (WGS) entry which is preliminary data.</text>
</comment>
<dbReference type="InParanoid" id="A0A024GHM9"/>
<keyword evidence="4" id="KW-1185">Reference proteome</keyword>
<feature type="compositionally biased region" description="Basic residues" evidence="1">
    <location>
        <begin position="75"/>
        <end position="84"/>
    </location>
</feature>
<dbReference type="Proteomes" id="UP000053237">
    <property type="component" value="Unassembled WGS sequence"/>
</dbReference>
<feature type="region of interest" description="Disordered" evidence="1">
    <location>
        <begin position="335"/>
        <end position="444"/>
    </location>
</feature>
<feature type="compositionally biased region" description="Polar residues" evidence="1">
    <location>
        <begin position="366"/>
        <end position="375"/>
    </location>
</feature>
<feature type="compositionally biased region" description="Basic and acidic residues" evidence="1">
    <location>
        <begin position="190"/>
        <end position="220"/>
    </location>
</feature>
<feature type="compositionally biased region" description="Basic residues" evidence="1">
    <location>
        <begin position="337"/>
        <end position="348"/>
    </location>
</feature>
<evidence type="ECO:0000256" key="2">
    <source>
        <dbReference type="SAM" id="SignalP"/>
    </source>
</evidence>
<feature type="compositionally biased region" description="Basic residues" evidence="1">
    <location>
        <begin position="167"/>
        <end position="176"/>
    </location>
</feature>
<dbReference type="EMBL" id="CAIX01000122">
    <property type="protein sequence ID" value="CCI46275.1"/>
    <property type="molecule type" value="Genomic_DNA"/>
</dbReference>
<evidence type="ECO:0000256" key="1">
    <source>
        <dbReference type="SAM" id="MobiDB-lite"/>
    </source>
</evidence>
<feature type="chain" id="PRO_5001529516" evidence="2">
    <location>
        <begin position="22"/>
        <end position="444"/>
    </location>
</feature>
<keyword evidence="2" id="KW-0732">Signal</keyword>
<protein>
    <submittedName>
        <fullName evidence="3">Uncharacterized protein</fullName>
    </submittedName>
</protein>
<name>A0A024GHM9_9STRA</name>
<gene>
    <name evidence="3" type="ORF">BN9_072040</name>
</gene>
<accession>A0A024GHM9</accession>
<organism evidence="3 4">
    <name type="scientific">Albugo candida</name>
    <dbReference type="NCBI Taxonomy" id="65357"/>
    <lineage>
        <taxon>Eukaryota</taxon>
        <taxon>Sar</taxon>
        <taxon>Stramenopiles</taxon>
        <taxon>Oomycota</taxon>
        <taxon>Peronosporomycetes</taxon>
        <taxon>Albuginales</taxon>
        <taxon>Albuginaceae</taxon>
        <taxon>Albugo</taxon>
    </lineage>
</organism>
<sequence>MARSILSLSILLLLSAVITESGNSGSQIWDTGTFKKIKSIFSGDQQGQDPTEIEDLSWTESSPQRKHEQKPKEQKKQKKRRKKKTLNEEDPSQTGEPTATEVLRKRNDDSRMDVDKDVEDPNTMKLREEEKSQPTPLISGGDDEVIHPTTVNLREEAEVPEPTQLGKGRRKRRKAKSNSSTSEKPVGTEVSRERNEDPRMDAEKKEEAAKTMKLREEEKSQPTPLVPGGDDEVIHPTTVNLREEAEVPEPTQMGKGRRKRREAKSNLSTSEKPVGTEVSRERNEDPRMDAEKKEEAAKTMNLRDEEMFHPTPLKSRGEGEAIQTPAVYSQEVQKLQKFSRKQKPKWKRKVEQTKVPQTEEAVGTNEVLQQGSKTNAGRKVGGAKPMRWGDEEEEEEIQPTPVRVGKGMKSVYPPRSQRTIASPHLLTISPPNLERFSKKKTLDA</sequence>
<evidence type="ECO:0000313" key="3">
    <source>
        <dbReference type="EMBL" id="CCI46275.1"/>
    </source>
</evidence>
<dbReference type="AlphaFoldDB" id="A0A024GHM9"/>
<feature type="compositionally biased region" description="Basic and acidic residues" evidence="1">
    <location>
        <begin position="278"/>
        <end position="308"/>
    </location>
</feature>
<proteinExistence type="predicted"/>
<feature type="region of interest" description="Disordered" evidence="1">
    <location>
        <begin position="40"/>
        <end position="319"/>
    </location>
</feature>
<feature type="compositionally biased region" description="Basic and acidic residues" evidence="1">
    <location>
        <begin position="102"/>
        <end position="115"/>
    </location>
</feature>
<reference evidence="3 4" key="1">
    <citation type="submission" date="2012-05" db="EMBL/GenBank/DDBJ databases">
        <title>Recombination and specialization in a pathogen metapopulation.</title>
        <authorList>
            <person name="Gardiner A."/>
            <person name="Kemen E."/>
            <person name="Schultz-Larsen T."/>
            <person name="MacLean D."/>
            <person name="Van Oosterhout C."/>
            <person name="Jones J.D.G."/>
        </authorList>
    </citation>
    <scope>NUCLEOTIDE SEQUENCE [LARGE SCALE GENOMIC DNA]</scope>
    <source>
        <strain evidence="3 4">Ac Nc2</strain>
    </source>
</reference>
<evidence type="ECO:0000313" key="4">
    <source>
        <dbReference type="Proteomes" id="UP000053237"/>
    </source>
</evidence>
<feature type="compositionally biased region" description="Basic and acidic residues" evidence="1">
    <location>
        <begin position="63"/>
        <end position="74"/>
    </location>
</feature>
<feature type="signal peptide" evidence="2">
    <location>
        <begin position="1"/>
        <end position="21"/>
    </location>
</feature>